<feature type="domain" description="N-acetyltransferase" evidence="1">
    <location>
        <begin position="113"/>
        <end position="243"/>
    </location>
</feature>
<dbReference type="PROSITE" id="PS51186">
    <property type="entry name" value="GNAT"/>
    <property type="match status" value="1"/>
</dbReference>
<dbReference type="Proteomes" id="UP001447188">
    <property type="component" value="Unassembled WGS sequence"/>
</dbReference>
<name>A0ABR3GH41_9PEZI</name>
<dbReference type="InterPro" id="IPR052523">
    <property type="entry name" value="Trichothecene_AcTrans"/>
</dbReference>
<dbReference type="PANTHER" id="PTHR42791:SF1">
    <property type="entry name" value="N-ACETYLTRANSFERASE DOMAIN-CONTAINING PROTEIN"/>
    <property type="match status" value="1"/>
</dbReference>
<dbReference type="InterPro" id="IPR016181">
    <property type="entry name" value="Acyl_CoA_acyltransferase"/>
</dbReference>
<gene>
    <name evidence="2" type="ORF">Q9L58_005764</name>
</gene>
<proteinExistence type="predicted"/>
<dbReference type="SUPFAM" id="SSF55729">
    <property type="entry name" value="Acyl-CoA N-acyltransferases (Nat)"/>
    <property type="match status" value="1"/>
</dbReference>
<evidence type="ECO:0000313" key="3">
    <source>
        <dbReference type="Proteomes" id="UP001447188"/>
    </source>
</evidence>
<organism evidence="2 3">
    <name type="scientific">Discina gigas</name>
    <dbReference type="NCBI Taxonomy" id="1032678"/>
    <lineage>
        <taxon>Eukaryota</taxon>
        <taxon>Fungi</taxon>
        <taxon>Dikarya</taxon>
        <taxon>Ascomycota</taxon>
        <taxon>Pezizomycotina</taxon>
        <taxon>Pezizomycetes</taxon>
        <taxon>Pezizales</taxon>
        <taxon>Discinaceae</taxon>
        <taxon>Discina</taxon>
    </lineage>
</organism>
<dbReference type="Gene3D" id="3.40.630.30">
    <property type="match status" value="1"/>
</dbReference>
<dbReference type="PANTHER" id="PTHR42791">
    <property type="entry name" value="GNAT FAMILY ACETYLTRANSFERASE"/>
    <property type="match status" value="1"/>
</dbReference>
<accession>A0ABR3GH41</accession>
<comment type="caution">
    <text evidence="2">The sequence shown here is derived from an EMBL/GenBank/DDBJ whole genome shotgun (WGS) entry which is preliminary data.</text>
</comment>
<protein>
    <recommendedName>
        <fullName evidence="1">N-acetyltransferase domain-containing protein</fullName>
    </recommendedName>
</protein>
<dbReference type="CDD" id="cd04301">
    <property type="entry name" value="NAT_SF"/>
    <property type="match status" value="1"/>
</dbReference>
<dbReference type="EMBL" id="JBBBZM010000073">
    <property type="protein sequence ID" value="KAL0635279.1"/>
    <property type="molecule type" value="Genomic_DNA"/>
</dbReference>
<keyword evidence="3" id="KW-1185">Reference proteome</keyword>
<reference evidence="2 3" key="1">
    <citation type="submission" date="2024-02" db="EMBL/GenBank/DDBJ databases">
        <title>Discinaceae phylogenomics.</title>
        <authorList>
            <person name="Dirks A.C."/>
            <person name="James T.Y."/>
        </authorList>
    </citation>
    <scope>NUCLEOTIDE SEQUENCE [LARGE SCALE GENOMIC DNA]</scope>
    <source>
        <strain evidence="2 3">ACD0624</strain>
    </source>
</reference>
<dbReference type="Pfam" id="PF13508">
    <property type="entry name" value="Acetyltransf_7"/>
    <property type="match status" value="1"/>
</dbReference>
<sequence>MSKMRLREATVADIPRLAEIWSIAFSTDPFYDAIFPRRNEFFDDYRNMWTTKLHKRFLQVGEQYIVVETDIIDTSGRSRAEVTGWASWKRMGSSKTAQKISEDGECVLKGVERKLFDLEETLIHPLLRFLRRYPGDRFADPDELGKFSKEYTLFLDGYWTGDIEEHWHLKMLAVDPKWQRNGIGQMLVQWGLEKAQKEGVIAGLEASEAGLPLYVKWGFVEIDRYPMLDGKVIFPILVWRPNNGEVVGKSG</sequence>
<evidence type="ECO:0000313" key="2">
    <source>
        <dbReference type="EMBL" id="KAL0635279.1"/>
    </source>
</evidence>
<evidence type="ECO:0000259" key="1">
    <source>
        <dbReference type="PROSITE" id="PS51186"/>
    </source>
</evidence>
<dbReference type="InterPro" id="IPR000182">
    <property type="entry name" value="GNAT_dom"/>
</dbReference>